<dbReference type="EMBL" id="QGKX02000996">
    <property type="protein sequence ID" value="KAF3555460.1"/>
    <property type="molecule type" value="Genomic_DNA"/>
</dbReference>
<evidence type="ECO:0000256" key="1">
    <source>
        <dbReference type="SAM" id="MobiDB-lite"/>
    </source>
</evidence>
<reference evidence="2" key="1">
    <citation type="submission" date="2019-12" db="EMBL/GenBank/DDBJ databases">
        <title>Genome sequencing and annotation of Brassica cretica.</title>
        <authorList>
            <person name="Studholme D.J."/>
            <person name="Sarris P."/>
        </authorList>
    </citation>
    <scope>NUCLEOTIDE SEQUENCE</scope>
    <source>
        <strain evidence="2">PFS-109/04</strain>
        <tissue evidence="2">Leaf</tissue>
    </source>
</reference>
<evidence type="ECO:0000313" key="2">
    <source>
        <dbReference type="EMBL" id="KAF3555460.1"/>
    </source>
</evidence>
<organism evidence="2 3">
    <name type="scientific">Brassica cretica</name>
    <name type="common">Mustard</name>
    <dbReference type="NCBI Taxonomy" id="69181"/>
    <lineage>
        <taxon>Eukaryota</taxon>
        <taxon>Viridiplantae</taxon>
        <taxon>Streptophyta</taxon>
        <taxon>Embryophyta</taxon>
        <taxon>Tracheophyta</taxon>
        <taxon>Spermatophyta</taxon>
        <taxon>Magnoliopsida</taxon>
        <taxon>eudicotyledons</taxon>
        <taxon>Gunneridae</taxon>
        <taxon>Pentapetalae</taxon>
        <taxon>rosids</taxon>
        <taxon>malvids</taxon>
        <taxon>Brassicales</taxon>
        <taxon>Brassicaceae</taxon>
        <taxon>Brassiceae</taxon>
        <taxon>Brassica</taxon>
    </lineage>
</organism>
<feature type="compositionally biased region" description="Basic and acidic residues" evidence="1">
    <location>
        <begin position="27"/>
        <end position="38"/>
    </location>
</feature>
<evidence type="ECO:0000313" key="3">
    <source>
        <dbReference type="Proteomes" id="UP000712600"/>
    </source>
</evidence>
<comment type="caution">
    <text evidence="2">The sequence shown here is derived from an EMBL/GenBank/DDBJ whole genome shotgun (WGS) entry which is preliminary data.</text>
</comment>
<protein>
    <submittedName>
        <fullName evidence="2">Uncharacterized protein</fullName>
    </submittedName>
</protein>
<proteinExistence type="predicted"/>
<gene>
    <name evidence="2" type="ORF">F2Q69_00015162</name>
</gene>
<dbReference type="AlphaFoldDB" id="A0A8S9QZB4"/>
<feature type="region of interest" description="Disordered" evidence="1">
    <location>
        <begin position="27"/>
        <end position="54"/>
    </location>
</feature>
<name>A0A8S9QZB4_BRACR</name>
<dbReference type="Proteomes" id="UP000712600">
    <property type="component" value="Unassembled WGS sequence"/>
</dbReference>
<sequence>MQHGQLGGCPVKGRHYSRCLKETSRHMHHPEAFGRTQHDSAVPMDPQLISSSETGTLLLPNPTLRIWRSHSLEGYIKQGLAFQALVGGGLDCEGGGWEAKGLIACEDGEDEHRR</sequence>
<accession>A0A8S9QZB4</accession>